<dbReference type="InterPro" id="IPR013098">
    <property type="entry name" value="Ig_I-set"/>
</dbReference>
<accession>A0A9Q0NFY3</accession>
<dbReference type="FunFam" id="2.60.40.10:FF:001633">
    <property type="entry name" value="Uncharacterized protein, isoform A"/>
    <property type="match status" value="1"/>
</dbReference>
<evidence type="ECO:0000313" key="2">
    <source>
        <dbReference type="EMBL" id="KAJ6649548.1"/>
    </source>
</evidence>
<dbReference type="EMBL" id="WJQU01000001">
    <property type="protein sequence ID" value="KAJ6649548.1"/>
    <property type="molecule type" value="Genomic_DNA"/>
</dbReference>
<dbReference type="AlphaFoldDB" id="A0A9Q0NFY3"/>
<feature type="domain" description="Ig-like" evidence="1">
    <location>
        <begin position="5"/>
        <end position="92"/>
    </location>
</feature>
<dbReference type="GO" id="GO:0050808">
    <property type="term" value="P:synapse organization"/>
    <property type="evidence" value="ECO:0007669"/>
    <property type="project" value="TreeGrafter"/>
</dbReference>
<dbReference type="Pfam" id="PF07679">
    <property type="entry name" value="I-set"/>
    <property type="match status" value="1"/>
</dbReference>
<organism evidence="2 3">
    <name type="scientific">Pseudolycoriella hygida</name>
    <dbReference type="NCBI Taxonomy" id="35572"/>
    <lineage>
        <taxon>Eukaryota</taxon>
        <taxon>Metazoa</taxon>
        <taxon>Ecdysozoa</taxon>
        <taxon>Arthropoda</taxon>
        <taxon>Hexapoda</taxon>
        <taxon>Insecta</taxon>
        <taxon>Pterygota</taxon>
        <taxon>Neoptera</taxon>
        <taxon>Endopterygota</taxon>
        <taxon>Diptera</taxon>
        <taxon>Nematocera</taxon>
        <taxon>Sciaroidea</taxon>
        <taxon>Sciaridae</taxon>
        <taxon>Pseudolycoriella</taxon>
    </lineage>
</organism>
<reference evidence="2" key="1">
    <citation type="submission" date="2022-07" db="EMBL/GenBank/DDBJ databases">
        <authorList>
            <person name="Trinca V."/>
            <person name="Uliana J.V.C."/>
            <person name="Torres T.T."/>
            <person name="Ward R.J."/>
            <person name="Monesi N."/>
        </authorList>
    </citation>
    <scope>NUCLEOTIDE SEQUENCE</scope>
    <source>
        <strain evidence="2">HSMRA1968</strain>
        <tissue evidence="2">Whole embryos</tissue>
    </source>
</reference>
<dbReference type="SMART" id="SM00408">
    <property type="entry name" value="IGc2"/>
    <property type="match status" value="2"/>
</dbReference>
<dbReference type="SUPFAM" id="SSF48726">
    <property type="entry name" value="Immunoglobulin"/>
    <property type="match status" value="2"/>
</dbReference>
<dbReference type="InterPro" id="IPR013783">
    <property type="entry name" value="Ig-like_fold"/>
</dbReference>
<dbReference type="PROSITE" id="PS50835">
    <property type="entry name" value="IG_LIKE"/>
    <property type="match status" value="2"/>
</dbReference>
<dbReference type="Proteomes" id="UP001151699">
    <property type="component" value="Chromosome A"/>
</dbReference>
<dbReference type="OrthoDB" id="190835at2759"/>
<sequence>MSLHPYFDFDVPRNVTARVGQTAFLHCRVEQLGDKSVSWIRKRDLHILTAGILTYTSDERFQVIRPENSDNWTLQIKFAQIRDGGVYECQVNVEPKLSMAFRLNVVEAKATIQGPSDYYVKIGSSINLVCAVSQGPHELGSIYWYKGSLHLDPKNTRHPNEATYEQPNRVYIDNEWTDVLRSRLRIVDAKLSDSGNYSCMPTTAEGHSVMVHVINGEHPAAMQRGCASNIEFPILVSICSLLIATLHSIDSMYTVVQLMASIAAKALPFQQLNKYYHRK</sequence>
<dbReference type="PANTHER" id="PTHR23279:SF4">
    <property type="entry name" value="DEFECTIVE PROBOSCIS EXTENSION RESPONSE 2, ISOFORM F-RELATED"/>
    <property type="match status" value="1"/>
</dbReference>
<comment type="caution">
    <text evidence="2">The sequence shown here is derived from an EMBL/GenBank/DDBJ whole genome shotgun (WGS) entry which is preliminary data.</text>
</comment>
<dbReference type="CDD" id="cd00099">
    <property type="entry name" value="IgV"/>
    <property type="match status" value="1"/>
</dbReference>
<keyword evidence="3" id="KW-1185">Reference proteome</keyword>
<protein>
    <submittedName>
        <fullName evidence="2">Zwei Ig domain protein zig-8</fullName>
    </submittedName>
</protein>
<gene>
    <name evidence="2" type="primary">zig-8_0</name>
    <name evidence="2" type="ORF">Bhyg_04785</name>
</gene>
<feature type="domain" description="Ig-like" evidence="1">
    <location>
        <begin position="95"/>
        <end position="199"/>
    </location>
</feature>
<dbReference type="InterPro" id="IPR037448">
    <property type="entry name" value="Zig-8"/>
</dbReference>
<evidence type="ECO:0000313" key="3">
    <source>
        <dbReference type="Proteomes" id="UP001151699"/>
    </source>
</evidence>
<dbReference type="Pfam" id="PF13927">
    <property type="entry name" value="Ig_3"/>
    <property type="match status" value="1"/>
</dbReference>
<proteinExistence type="predicted"/>
<dbReference type="InterPro" id="IPR007110">
    <property type="entry name" value="Ig-like_dom"/>
</dbReference>
<evidence type="ECO:0000259" key="1">
    <source>
        <dbReference type="PROSITE" id="PS50835"/>
    </source>
</evidence>
<dbReference type="InterPro" id="IPR003598">
    <property type="entry name" value="Ig_sub2"/>
</dbReference>
<dbReference type="InterPro" id="IPR003599">
    <property type="entry name" value="Ig_sub"/>
</dbReference>
<name>A0A9Q0NFY3_9DIPT</name>
<dbReference type="InterPro" id="IPR036179">
    <property type="entry name" value="Ig-like_dom_sf"/>
</dbReference>
<dbReference type="PANTHER" id="PTHR23279">
    <property type="entry name" value="DEFECTIVE PROBOSCIS EXTENSION RESPONSE DPR -RELATED"/>
    <property type="match status" value="1"/>
</dbReference>
<dbReference type="FunFam" id="2.60.40.10:FF:000129">
    <property type="entry name" value="CLUMA_CG018772, isoform A"/>
    <property type="match status" value="1"/>
</dbReference>
<dbReference type="GO" id="GO:0032589">
    <property type="term" value="C:neuron projection membrane"/>
    <property type="evidence" value="ECO:0007669"/>
    <property type="project" value="TreeGrafter"/>
</dbReference>
<dbReference type="Gene3D" id="2.60.40.10">
    <property type="entry name" value="Immunoglobulins"/>
    <property type="match status" value="2"/>
</dbReference>
<dbReference type="SMART" id="SM00409">
    <property type="entry name" value="IG"/>
    <property type="match status" value="2"/>
</dbReference>